<evidence type="ECO:0000313" key="6">
    <source>
        <dbReference type="EMBL" id="CAK9078368.1"/>
    </source>
</evidence>
<dbReference type="InterPro" id="IPR038765">
    <property type="entry name" value="Papain-like_cys_pep_sf"/>
</dbReference>
<dbReference type="SUPFAM" id="SSF54001">
    <property type="entry name" value="Cysteine proteinases"/>
    <property type="match status" value="1"/>
</dbReference>
<dbReference type="SMART" id="SM00848">
    <property type="entry name" value="Inhibitor_I29"/>
    <property type="match status" value="1"/>
</dbReference>
<keyword evidence="2" id="KW-0865">Zymogen</keyword>
<dbReference type="Proteomes" id="UP001642484">
    <property type="component" value="Unassembled WGS sequence"/>
</dbReference>
<organism evidence="6 7">
    <name type="scientific">Durusdinium trenchii</name>
    <dbReference type="NCBI Taxonomy" id="1381693"/>
    <lineage>
        <taxon>Eukaryota</taxon>
        <taxon>Sar</taxon>
        <taxon>Alveolata</taxon>
        <taxon>Dinophyceae</taxon>
        <taxon>Suessiales</taxon>
        <taxon>Symbiodiniaceae</taxon>
        <taxon>Durusdinium</taxon>
    </lineage>
</organism>
<dbReference type="InterPro" id="IPR013201">
    <property type="entry name" value="Prot_inhib_I29"/>
</dbReference>
<evidence type="ECO:0000259" key="5">
    <source>
        <dbReference type="SMART" id="SM00848"/>
    </source>
</evidence>
<comment type="caution">
    <text evidence="6">The sequence shown here is derived from an EMBL/GenBank/DDBJ whole genome shotgun (WGS) entry which is preliminary data.</text>
</comment>
<dbReference type="InterPro" id="IPR039417">
    <property type="entry name" value="Peptidase_C1A_papain-like"/>
</dbReference>
<dbReference type="Pfam" id="PF00112">
    <property type="entry name" value="Peptidase_C1"/>
    <property type="match status" value="1"/>
</dbReference>
<evidence type="ECO:0000256" key="1">
    <source>
        <dbReference type="ARBA" id="ARBA00008455"/>
    </source>
</evidence>
<proteinExistence type="inferred from homology"/>
<sequence length="379" mass="41541">MRFGGTRRDYVVIDRLPCRAAFDGSNKSSIFNVRPLNTMAKGMKFAVLVALGVCKAESDVSKAFEDFIAKFEKSYATKEERQKRFEIFTENMGHIEKHNAAGHNYQLGVTAFADLKPDEFAFDHVGCMIKSEKPWSGLPYLGREEYNSNTTALPKSLDWTKKGAVTDPKNQGKCGSCWSFSTSGALEGAWKIATGKLISLSEQQLVDCAKNGNMGCQGGSMDLAFSYLEKHNVCTEDSYPYLAKQGTCHQTKCTVGVPKGSIVGFKDVSSKDMNALMQAVSKQPVSVAIEADQMAFQLYKGGILSKKCGNKLDHGVLLVGYGTENGVDYWKVKNSWGASWGENGYIRLERGVPGDGECGIKDQPSYPLVKAKTETELVV</sequence>
<dbReference type="CDD" id="cd02248">
    <property type="entry name" value="Peptidase_C1A"/>
    <property type="match status" value="1"/>
</dbReference>
<dbReference type="PROSITE" id="PS00139">
    <property type="entry name" value="THIOL_PROTEASE_CYS"/>
    <property type="match status" value="1"/>
</dbReference>
<comment type="similarity">
    <text evidence="1">Belongs to the peptidase C1 family.</text>
</comment>
<dbReference type="Pfam" id="PF08246">
    <property type="entry name" value="Inhibitor_I29"/>
    <property type="match status" value="1"/>
</dbReference>
<dbReference type="InterPro" id="IPR000668">
    <property type="entry name" value="Peptidase_C1A_C"/>
</dbReference>
<dbReference type="PRINTS" id="PR00705">
    <property type="entry name" value="PAPAIN"/>
</dbReference>
<evidence type="ECO:0000256" key="3">
    <source>
        <dbReference type="ARBA" id="ARBA00023157"/>
    </source>
</evidence>
<protein>
    <recommendedName>
        <fullName evidence="8">Cathepsin L</fullName>
    </recommendedName>
</protein>
<keyword evidence="7" id="KW-1185">Reference proteome</keyword>
<evidence type="ECO:0008006" key="8">
    <source>
        <dbReference type="Google" id="ProtNLM"/>
    </source>
</evidence>
<evidence type="ECO:0000259" key="4">
    <source>
        <dbReference type="SMART" id="SM00645"/>
    </source>
</evidence>
<dbReference type="PANTHER" id="PTHR12411">
    <property type="entry name" value="CYSTEINE PROTEASE FAMILY C1-RELATED"/>
    <property type="match status" value="1"/>
</dbReference>
<dbReference type="SMART" id="SM00645">
    <property type="entry name" value="Pept_C1"/>
    <property type="match status" value="1"/>
</dbReference>
<dbReference type="Gene3D" id="3.90.70.10">
    <property type="entry name" value="Cysteine proteinases"/>
    <property type="match status" value="1"/>
</dbReference>
<dbReference type="InterPro" id="IPR000169">
    <property type="entry name" value="Pept_cys_AS"/>
</dbReference>
<keyword evidence="3" id="KW-1015">Disulfide bond</keyword>
<accession>A0ABP0PSG6</accession>
<dbReference type="PROSITE" id="PS00639">
    <property type="entry name" value="THIOL_PROTEASE_HIS"/>
    <property type="match status" value="1"/>
</dbReference>
<dbReference type="InterPro" id="IPR013128">
    <property type="entry name" value="Peptidase_C1A"/>
</dbReference>
<evidence type="ECO:0000256" key="2">
    <source>
        <dbReference type="ARBA" id="ARBA00023145"/>
    </source>
</evidence>
<dbReference type="InterPro" id="IPR025660">
    <property type="entry name" value="Pept_his_AS"/>
</dbReference>
<name>A0ABP0PSG6_9DINO</name>
<evidence type="ECO:0000313" key="7">
    <source>
        <dbReference type="Proteomes" id="UP001642484"/>
    </source>
</evidence>
<feature type="domain" description="Cathepsin propeptide inhibitor" evidence="5">
    <location>
        <begin position="64"/>
        <end position="120"/>
    </location>
</feature>
<gene>
    <name evidence="6" type="ORF">CCMP2556_LOCUS38629</name>
</gene>
<reference evidence="6 7" key="1">
    <citation type="submission" date="2024-02" db="EMBL/GenBank/DDBJ databases">
        <authorList>
            <person name="Chen Y."/>
            <person name="Shah S."/>
            <person name="Dougan E. K."/>
            <person name="Thang M."/>
            <person name="Chan C."/>
        </authorList>
    </citation>
    <scope>NUCLEOTIDE SEQUENCE [LARGE SCALE GENOMIC DNA]</scope>
</reference>
<dbReference type="EMBL" id="CAXAMN010023551">
    <property type="protein sequence ID" value="CAK9078368.1"/>
    <property type="molecule type" value="Genomic_DNA"/>
</dbReference>
<feature type="domain" description="Peptidase C1A papain C-terminal" evidence="4">
    <location>
        <begin position="153"/>
        <end position="368"/>
    </location>
</feature>